<dbReference type="InterPro" id="IPR001853">
    <property type="entry name" value="DSBA-like_thioredoxin_dom"/>
</dbReference>
<evidence type="ECO:0000256" key="3">
    <source>
        <dbReference type="ARBA" id="ARBA00022729"/>
    </source>
</evidence>
<dbReference type="Gene3D" id="3.40.30.10">
    <property type="entry name" value="Glutaredoxin"/>
    <property type="match status" value="1"/>
</dbReference>
<proteinExistence type="inferred from homology"/>
<evidence type="ECO:0000256" key="2">
    <source>
        <dbReference type="ARBA" id="ARBA00005791"/>
    </source>
</evidence>
<reference evidence="10 11" key="1">
    <citation type="submission" date="2022-01" db="EMBL/GenBank/DDBJ databases">
        <title>Whole genome-based taxonomy of the Shewanellaceae.</title>
        <authorList>
            <person name="Martin-Rodriguez A.J."/>
        </authorList>
    </citation>
    <scope>NUCLEOTIDE SEQUENCE [LARGE SCALE GENOMIC DNA]</scope>
    <source>
        <strain evidence="10 11">DSM 17177</strain>
    </source>
</reference>
<gene>
    <name evidence="10" type="ORF">L2764_20175</name>
</gene>
<evidence type="ECO:0000256" key="4">
    <source>
        <dbReference type="ARBA" id="ARBA00022764"/>
    </source>
</evidence>
<evidence type="ECO:0000256" key="7">
    <source>
        <dbReference type="PIRNR" id="PIRNR001488"/>
    </source>
</evidence>
<dbReference type="RefSeq" id="WP_248942151.1">
    <property type="nucleotide sequence ID" value="NZ_JAKIKS010000104.1"/>
</dbReference>
<protein>
    <recommendedName>
        <fullName evidence="7">Thiol:disulfide interchange protein</fullName>
    </recommendedName>
</protein>
<evidence type="ECO:0000313" key="11">
    <source>
        <dbReference type="Proteomes" id="UP001203423"/>
    </source>
</evidence>
<keyword evidence="5 7" id="KW-1015">Disulfide bond</keyword>
<comment type="caution">
    <text evidence="10">The sequence shown here is derived from an EMBL/GenBank/DDBJ whole genome shotgun (WGS) entry which is preliminary data.</text>
</comment>
<dbReference type="Pfam" id="PF01323">
    <property type="entry name" value="DSBA"/>
    <property type="match status" value="1"/>
</dbReference>
<feature type="chain" id="PRO_5046584687" description="Thiol:disulfide interchange protein" evidence="8">
    <location>
        <begin position="21"/>
        <end position="230"/>
    </location>
</feature>
<organism evidence="10 11">
    <name type="scientific">Shewanella surugensis</name>
    <dbReference type="NCBI Taxonomy" id="212020"/>
    <lineage>
        <taxon>Bacteria</taxon>
        <taxon>Pseudomonadati</taxon>
        <taxon>Pseudomonadota</taxon>
        <taxon>Gammaproteobacteria</taxon>
        <taxon>Alteromonadales</taxon>
        <taxon>Shewanellaceae</taxon>
        <taxon>Shewanella</taxon>
    </lineage>
</organism>
<evidence type="ECO:0000256" key="6">
    <source>
        <dbReference type="ARBA" id="ARBA00023284"/>
    </source>
</evidence>
<dbReference type="PROSITE" id="PS51352">
    <property type="entry name" value="THIOREDOXIN_2"/>
    <property type="match status" value="1"/>
</dbReference>
<sequence>MKKALLIAAVLLIAPMVSIAAETAPKAPEASQSVPKQKPKAAKYQEGVHYTVINQGPATSKPEITEFFSFYCPHCYTFAKTEVPKIKKRLPAGVKFNQVQVDFLGGKGKNGVNMGDVMARAFAIAQLLKVEETIEPAIFSAIHDKRQRFTSLDDVKALFVANGVEAEEFDAAANSFMVNAQMAQMVRETKDAGINGVPTLIVNGKYRVETKAIKSYDEMLDIAFYLSTLK</sequence>
<dbReference type="InterPro" id="IPR013766">
    <property type="entry name" value="Thioredoxin_domain"/>
</dbReference>
<comment type="subcellular location">
    <subcellularLocation>
        <location evidence="1 7">Periplasm</location>
    </subcellularLocation>
</comment>
<dbReference type="Proteomes" id="UP001203423">
    <property type="component" value="Unassembled WGS sequence"/>
</dbReference>
<keyword evidence="4 7" id="KW-0574">Periplasm</keyword>
<name>A0ABT0LGC1_9GAMM</name>
<dbReference type="InterPro" id="IPR050824">
    <property type="entry name" value="Thiol_disulfide_DsbA"/>
</dbReference>
<dbReference type="PANTHER" id="PTHR35891:SF2">
    <property type="entry name" value="THIOL:DISULFIDE INTERCHANGE PROTEIN DSBA"/>
    <property type="match status" value="1"/>
</dbReference>
<evidence type="ECO:0000259" key="9">
    <source>
        <dbReference type="PROSITE" id="PS51352"/>
    </source>
</evidence>
<evidence type="ECO:0000256" key="1">
    <source>
        <dbReference type="ARBA" id="ARBA00004418"/>
    </source>
</evidence>
<dbReference type="InterPro" id="IPR023205">
    <property type="entry name" value="DsbA/DsbL"/>
</dbReference>
<evidence type="ECO:0000313" key="10">
    <source>
        <dbReference type="EMBL" id="MCL1126738.1"/>
    </source>
</evidence>
<dbReference type="SUPFAM" id="SSF52833">
    <property type="entry name" value="Thioredoxin-like"/>
    <property type="match status" value="1"/>
</dbReference>
<accession>A0ABT0LGC1</accession>
<evidence type="ECO:0000256" key="5">
    <source>
        <dbReference type="ARBA" id="ARBA00023157"/>
    </source>
</evidence>
<keyword evidence="3 8" id="KW-0732">Signal</keyword>
<feature type="signal peptide" evidence="8">
    <location>
        <begin position="1"/>
        <end position="20"/>
    </location>
</feature>
<dbReference type="PANTHER" id="PTHR35891">
    <property type="entry name" value="THIOL:DISULFIDE INTERCHANGE PROTEIN DSBA"/>
    <property type="match status" value="1"/>
</dbReference>
<dbReference type="InterPro" id="IPR036249">
    <property type="entry name" value="Thioredoxin-like_sf"/>
</dbReference>
<dbReference type="PIRSF" id="PIRSF001488">
    <property type="entry name" value="Tdi_protein"/>
    <property type="match status" value="1"/>
</dbReference>
<dbReference type="CDD" id="cd03019">
    <property type="entry name" value="DsbA_DsbA"/>
    <property type="match status" value="1"/>
</dbReference>
<keyword evidence="6" id="KW-0676">Redox-active center</keyword>
<keyword evidence="11" id="KW-1185">Reference proteome</keyword>
<dbReference type="EMBL" id="JAKIKS010000104">
    <property type="protein sequence ID" value="MCL1126738.1"/>
    <property type="molecule type" value="Genomic_DNA"/>
</dbReference>
<comment type="similarity">
    <text evidence="2">Belongs to the thioredoxin family. DsbA subfamily.</text>
</comment>
<feature type="domain" description="Thioredoxin" evidence="9">
    <location>
        <begin position="21"/>
        <end position="178"/>
    </location>
</feature>
<evidence type="ECO:0000256" key="8">
    <source>
        <dbReference type="SAM" id="SignalP"/>
    </source>
</evidence>